<organism evidence="3">
    <name type="scientific">marine metagenome</name>
    <dbReference type="NCBI Taxonomy" id="408172"/>
    <lineage>
        <taxon>unclassified sequences</taxon>
        <taxon>metagenomes</taxon>
        <taxon>ecological metagenomes</taxon>
    </lineage>
</organism>
<dbReference type="InterPro" id="IPR029058">
    <property type="entry name" value="AB_hydrolase_fold"/>
</dbReference>
<sequence>MDEMDTDRLLDAITAVVPPVLTALETLAYVSRHLHPPNVASLADAAHQAVAPVREGMDVFKSVTMPDHLAQFAVHLEKVVEQVCLACDGLERSVDDPNGLMGAYRALRHQTRAIEALYPIALMLPPVGRFFLEEDLRDNKVLAAKLADADPARENVGIIHAGNEKGTRGGFSMYVPEYYEESDVCPLIMALHGGSGHGRDFLWTWLREARSRGAILISPTARGDTWSLMGPDIDSANIDHMVQHVGEHWNIDPSKRLLTGMSDGGTFTYVSGLRDDSPFTHLAPSSASFHPMLLEGYTSARMNDLPIYIMHGVLDWMFPVDIARAADTALRAAGARVVYREIDDLSHTYPRDENPRLMDWFLADDSPEN</sequence>
<proteinExistence type="predicted"/>
<dbReference type="GO" id="GO:0016787">
    <property type="term" value="F:hydrolase activity"/>
    <property type="evidence" value="ECO:0007669"/>
    <property type="project" value="UniProtKB-KW"/>
</dbReference>
<evidence type="ECO:0000313" key="3">
    <source>
        <dbReference type="EMBL" id="SUZ88361.1"/>
    </source>
</evidence>
<dbReference type="SUPFAM" id="SSF53474">
    <property type="entry name" value="alpha/beta-Hydrolases"/>
    <property type="match status" value="1"/>
</dbReference>
<dbReference type="PANTHER" id="PTHR43037:SF5">
    <property type="entry name" value="FERULOYL ESTERASE"/>
    <property type="match status" value="1"/>
</dbReference>
<keyword evidence="2" id="KW-0378">Hydrolase</keyword>
<dbReference type="PANTHER" id="PTHR43037">
    <property type="entry name" value="UNNAMED PRODUCT-RELATED"/>
    <property type="match status" value="1"/>
</dbReference>
<evidence type="ECO:0008006" key="4">
    <source>
        <dbReference type="Google" id="ProtNLM"/>
    </source>
</evidence>
<protein>
    <recommendedName>
        <fullName evidence="4">Phospholipase/carboxylesterase/thioesterase domain-containing protein</fullName>
    </recommendedName>
</protein>
<evidence type="ECO:0000256" key="1">
    <source>
        <dbReference type="ARBA" id="ARBA00022729"/>
    </source>
</evidence>
<dbReference type="AlphaFoldDB" id="A0A381R9M9"/>
<dbReference type="EMBL" id="UINC01001767">
    <property type="protein sequence ID" value="SUZ88361.1"/>
    <property type="molecule type" value="Genomic_DNA"/>
</dbReference>
<dbReference type="InterPro" id="IPR050955">
    <property type="entry name" value="Plant_Biomass_Hydrol_Est"/>
</dbReference>
<reference evidence="3" key="1">
    <citation type="submission" date="2018-05" db="EMBL/GenBank/DDBJ databases">
        <authorList>
            <person name="Lanie J.A."/>
            <person name="Ng W.-L."/>
            <person name="Kazmierczak K.M."/>
            <person name="Andrzejewski T.M."/>
            <person name="Davidsen T.M."/>
            <person name="Wayne K.J."/>
            <person name="Tettelin H."/>
            <person name="Glass J.I."/>
            <person name="Rusch D."/>
            <person name="Podicherti R."/>
            <person name="Tsui H.-C.T."/>
            <person name="Winkler M.E."/>
        </authorList>
    </citation>
    <scope>NUCLEOTIDE SEQUENCE</scope>
</reference>
<name>A0A381R9M9_9ZZZZ</name>
<accession>A0A381R9M9</accession>
<dbReference type="Gene3D" id="3.40.50.1820">
    <property type="entry name" value="alpha/beta hydrolase"/>
    <property type="match status" value="1"/>
</dbReference>
<keyword evidence="1" id="KW-0732">Signal</keyword>
<evidence type="ECO:0000256" key="2">
    <source>
        <dbReference type="ARBA" id="ARBA00022801"/>
    </source>
</evidence>
<gene>
    <name evidence="3" type="ORF">METZ01_LOCUS41215</name>
</gene>